<protein>
    <submittedName>
        <fullName evidence="2">Uncharacterized protein</fullName>
    </submittedName>
</protein>
<evidence type="ECO:0000256" key="1">
    <source>
        <dbReference type="SAM" id="MobiDB-lite"/>
    </source>
</evidence>
<sequence>MESCVRFSLSPIVSRAPFLSSSTSKTLASTGQKQVFEFLEKRRLQYIVRQVKMKSSTAAKQQKEGGAGESSGGELAAPIQAGRYRLCLEKEPDKFAEHIVVKAKANIKTKRKRRKRQSPPPPSLQSRTTMASISEQSRPQKLTSTPRLNSSSSTHQHQISILSDQSLTSTGGVSSTTRHSISRDQDLVRQLYYSPLYQQVRREWRDTIAHKQ</sequence>
<dbReference type="KEGG" id="aqu:105315812"/>
<reference evidence="3" key="1">
    <citation type="journal article" date="2010" name="Nature">
        <title>The Amphimedon queenslandica genome and the evolution of animal complexity.</title>
        <authorList>
            <person name="Srivastava M."/>
            <person name="Simakov O."/>
            <person name="Chapman J."/>
            <person name="Fahey B."/>
            <person name="Gauthier M.E."/>
            <person name="Mitros T."/>
            <person name="Richards G.S."/>
            <person name="Conaco C."/>
            <person name="Dacre M."/>
            <person name="Hellsten U."/>
            <person name="Larroux C."/>
            <person name="Putnam N.H."/>
            <person name="Stanke M."/>
            <person name="Adamska M."/>
            <person name="Darling A."/>
            <person name="Degnan S.M."/>
            <person name="Oakley T.H."/>
            <person name="Plachetzki D.C."/>
            <person name="Zhai Y."/>
            <person name="Adamski M."/>
            <person name="Calcino A."/>
            <person name="Cummins S.F."/>
            <person name="Goodstein D.M."/>
            <person name="Harris C."/>
            <person name="Jackson D.J."/>
            <person name="Leys S.P."/>
            <person name="Shu S."/>
            <person name="Woodcroft B.J."/>
            <person name="Vervoort M."/>
            <person name="Kosik K.S."/>
            <person name="Manning G."/>
            <person name="Degnan B.M."/>
            <person name="Rokhsar D.S."/>
        </authorList>
    </citation>
    <scope>NUCLEOTIDE SEQUENCE [LARGE SCALE GENOMIC DNA]</scope>
</reference>
<dbReference type="RefSeq" id="XP_011408868.1">
    <property type="nucleotide sequence ID" value="XM_011410566.2"/>
</dbReference>
<name>A0AAN0IS66_AMPQE</name>
<feature type="compositionally biased region" description="Basic residues" evidence="1">
    <location>
        <begin position="106"/>
        <end position="117"/>
    </location>
</feature>
<feature type="compositionally biased region" description="Polar residues" evidence="1">
    <location>
        <begin position="130"/>
        <end position="149"/>
    </location>
</feature>
<feature type="region of interest" description="Disordered" evidence="1">
    <location>
        <begin position="53"/>
        <end position="74"/>
    </location>
</feature>
<dbReference type="Proteomes" id="UP000007879">
    <property type="component" value="Unassembled WGS sequence"/>
</dbReference>
<dbReference type="GeneID" id="105315812"/>
<proteinExistence type="predicted"/>
<feature type="compositionally biased region" description="Low complexity" evidence="1">
    <location>
        <begin position="150"/>
        <end position="177"/>
    </location>
</feature>
<dbReference type="AlphaFoldDB" id="A0AAN0IS66"/>
<keyword evidence="3" id="KW-1185">Reference proteome</keyword>
<reference evidence="2" key="2">
    <citation type="submission" date="2024-06" db="UniProtKB">
        <authorList>
            <consortium name="EnsemblMetazoa"/>
        </authorList>
    </citation>
    <scope>IDENTIFICATION</scope>
</reference>
<feature type="region of interest" description="Disordered" evidence="1">
    <location>
        <begin position="106"/>
        <end position="181"/>
    </location>
</feature>
<organism evidence="2 3">
    <name type="scientific">Amphimedon queenslandica</name>
    <name type="common">Sponge</name>
    <dbReference type="NCBI Taxonomy" id="400682"/>
    <lineage>
        <taxon>Eukaryota</taxon>
        <taxon>Metazoa</taxon>
        <taxon>Porifera</taxon>
        <taxon>Demospongiae</taxon>
        <taxon>Heteroscleromorpha</taxon>
        <taxon>Haplosclerida</taxon>
        <taxon>Niphatidae</taxon>
        <taxon>Amphimedon</taxon>
    </lineage>
</organism>
<dbReference type="EnsemblMetazoa" id="XM_011410566.2">
    <property type="protein sequence ID" value="XP_011408868.1"/>
    <property type="gene ID" value="LOC105315812"/>
</dbReference>
<evidence type="ECO:0000313" key="2">
    <source>
        <dbReference type="EnsemblMetazoa" id="XP_011408868.1"/>
    </source>
</evidence>
<evidence type="ECO:0000313" key="3">
    <source>
        <dbReference type="Proteomes" id="UP000007879"/>
    </source>
</evidence>
<accession>A0AAN0IS66</accession>